<feature type="region of interest" description="Disordered" evidence="1">
    <location>
        <begin position="2595"/>
        <end position="2645"/>
    </location>
</feature>
<dbReference type="Pfam" id="PF20416">
    <property type="entry name" value="UTP20"/>
    <property type="match status" value="1"/>
</dbReference>
<evidence type="ECO:0000259" key="2">
    <source>
        <dbReference type="Pfam" id="PF07539"/>
    </source>
</evidence>
<dbReference type="InterPro" id="IPR046523">
    <property type="entry name" value="UTP20_dom"/>
</dbReference>
<evidence type="ECO:0000259" key="3">
    <source>
        <dbReference type="Pfam" id="PF20416"/>
    </source>
</evidence>
<comment type="caution">
    <text evidence="4">The sequence shown here is derived from an EMBL/GenBank/DDBJ whole genome shotgun (WGS) entry which is preliminary data.</text>
</comment>
<dbReference type="PANTHER" id="PTHR17695">
    <property type="entry name" value="SMALL SUBUNIT PROCESSOME COMPONENT 20 HOMOLOG"/>
    <property type="match status" value="1"/>
</dbReference>
<feature type="compositionally biased region" description="Basic and acidic residues" evidence="1">
    <location>
        <begin position="2595"/>
        <end position="2608"/>
    </location>
</feature>
<feature type="domain" description="U3 small nucleolar RNA-associated protein 20" evidence="3">
    <location>
        <begin position="1723"/>
        <end position="1940"/>
    </location>
</feature>
<organism evidence="4 5">
    <name type="scientific">Diplocarpon rosae</name>
    <dbReference type="NCBI Taxonomy" id="946125"/>
    <lineage>
        <taxon>Eukaryota</taxon>
        <taxon>Fungi</taxon>
        <taxon>Dikarya</taxon>
        <taxon>Ascomycota</taxon>
        <taxon>Pezizomycotina</taxon>
        <taxon>Leotiomycetes</taxon>
        <taxon>Helotiales</taxon>
        <taxon>Drepanopezizaceae</taxon>
        <taxon>Diplocarpon</taxon>
    </lineage>
</organism>
<sequence length="2645" mass="297554">MPVNSSGRIVKIRKGKKGTAHQKNHRWESFTVKISKLNSLDPIRRVRRYDIDTDDFSTTTSYLGAGLEKWAELNMAETFTMFSREVSEMCESLPQIIHSEEKIMTLFVTYIEKRERESLEPLLELMTDFAHDLGARFEKHYPKALELITSIAGLLQDAAVIEWSFTCLAFLFKYLSKLLVPDLRPTYNLMAPLLGKSRQKPHIARFAAEAMSFLIKKAGAPAHRSTALPLIVKYAKNDLQSIQGTKEFGLYYHGLMTMFAEAMKGNGLSTHTSGPAIFKSLFLVLDESDLNIKERSAWMNIVCGVLTSMIHHSSSDTFPEILTVLVEMANDTVEAFSGACSKHNLLRLLLSARTLGISAGVRKGTRVKNWTAVLSAMASILRTITKNSNFVSENEQDVDLWSSLILSVSIIFQYAPMDAMITFISPFMDALTKDPLMEWLLTISSRFIVAHWSDGENGDTFSVLLPKMVSTGILPSRYGKDGLALPQSWQDQIVSKFERLEVQPFPEQSSPYDRSPATWHDRCLPKYNALLEVLDCTIVHPSTNARIAEILLRKLKLALRPSSSLAPEEANFIVGRGFISFSRMTKGTGVVDRALEPLLHAAAPRYAKLPNFLEALLEYETSLASLPKPKAVPLKRGCDSDPDSDLLVASLISNLSTDSHNLRYLSLRLLDQIYTADHDSSSQCLSIMIMVESSTLDPQAIRSASMHIRKLAIMYPSEPADSWLKNAIPAFYFGMLTVKLRELWDQVVISLKMITESKLGEEIVAKLAFGWLEKPSMADDCCNGSPQDDKNQGLTDFECSNMMRLDQRAILAESGVTKSRDTMLQKFAEAQELVPAEPRAARAQALLVLAGVPNVAEKRSRQLVPMFLTWAKQSSDVESFEQDDEQRLSDWTRKDQKALLDLFACFTNPRSLYKSEEVYEAMLQQLANGDIEIQRSAIKSIFTWKNPSIKPYEDNLLNLLDEARFKEELAILLQGQTLVQAEHRSGLMPVLLKVIYGRSIARKGAASGRQGMEARRLTILRNLGIEDIKGFLDIALGDLAGVRLIEENAIQESWFDVEVLNVRKQVGFTHMIEGMLKELGTKVAPFAGKLIDAVLYCIIYASRQLREEPEDFKGTEATTTQTSLLKVIRQTGLKCLVLLFTNAPDFEWSPYISTIHKEIISPRLQNLPIETGQGISVILRLFSTWAASPKLVFFLSTDVLSKVAECLSPPKTRDEVKKFVLVDIVQKIVAHSQNDENVVDLSSHVCRRVAAKVLGPNMDSFLVGIGGVLQNQGDMGKDLLESCIETISQLSPFVTSSTQAHNLVDVSIFLLDQPTRRVKPREKGALLVVLEHFVPLYKLQDDVVLKSRVFNTISSLFGFFKDKESRQRLSRVLTAYSEKDPVMGDVAKICMDLNSFLENRLDEPDYDRRIKGFNLLNAHGQFTARQWTPLLYNMLFYITHDEESGILSSNSSDTLCKFINTASEAESDKAAFIDLLSRVLMPALYSGARHESELIRREYLKVMGKMVENFPEWEEVSDMRDLGIEAGFDAANFERPLSFFESILEIGKGRRSAALKILCDVAESGKLASKNVGSFLIPLIEHFIFNRAEGNDASQLASEASTTIGVLASCLEWPQYRALLRRYIGYIESKDQSKQMIRLLGKVVDSLILPQQPGASEIEPLGASAMELDASAPKLVKESSGAAATVKVTPCTLTKTMPKAQKFADDLTTNVLPPLKAYLHDKNESTVSLRVPVTIIVVRLLKFLPPEEFNARLPAVLTDVCHILRSKAHESRKMARDTLTKICVLLGPSCVGFVLKELKTALQKGYQVHVLSFTMHSILVATTPEHAPGDLDYCLGQIVDIVMDDVFGATGQEKDNEEYTSKMEEVKSSKSYDSMELVASTATLSRLTELVTPIRKLLQEKLNIKMVRKADQLLNRISNGLQRNRAANSRDSLIFCYEVIQDAQREIEPAKKKKVDHKTKKYLSTKGAKRGLDRGTTTVYTFKIVRFAFDVLRAIVKKYDGIRTPKNLTGFIPVLGDAVVEAEEEVKVSAFKTLTTIVKVPLLEETNWTNLYRVAASEASKAIIESPQTDTDIAQAGLKMISVILRNRPDIKVKDTLIDKLLSRLKSDITEPERRHVTFGFLRAVLDSKVETATVYDILDYVGEQMVTNFDKDTRDLARGTYFQFLSEYPQKRSRWLKQLKFVVGNIQYARPGGRLSVLELIYLLLCKSKDEVVQQVAKAVFEILYKVRLNDERDDKCRIVLNEVLKEIFKRVSPEQTAEFLDQVRPGLDGDHNSVAVCLRTFKIYYDSNPSSDNDRYRSQLIERICLVAKTAENPSSDMRQIFEALQLSLVIADKFPEAIFSKSTIPPSFWQIMRSCLSYPEQLVKLSAAKLFNAYFAEFARANVDANFKLPLKGPGGLKLTADDIMDFIRRTTYSFNTPAFGTPETPELIKIIAFLARIAGANDMKWRSKPTAETDDSGDDEAQEQDQDLNMEMENRTALQFIFKRLSFHLRKELSPPKFSTLLPKTNGLTLLSTLITTLPVPSLTLNLNLILQPLHHITDPAIPVPYSTDEDFRLGYQEMKDHSEALKEVIKRRVGVEEYSKALLEVGKKVRGAREERRSKRKIESVSQPEKAGKDKARKTERKKERRKERGAEYKSKRHEQ</sequence>
<dbReference type="PANTHER" id="PTHR17695:SF11">
    <property type="entry name" value="SMALL SUBUNIT PROCESSOME COMPONENT 20 HOMOLOG"/>
    <property type="match status" value="1"/>
</dbReference>
<dbReference type="InterPro" id="IPR052575">
    <property type="entry name" value="SSU_processome_comp_20"/>
</dbReference>
<proteinExistence type="predicted"/>
<reference evidence="4" key="1">
    <citation type="submission" date="2023-06" db="EMBL/GenBank/DDBJ databases">
        <title>Draft genome of Marssonina rosae.</title>
        <authorList>
            <person name="Cheng Q."/>
        </authorList>
    </citation>
    <scope>NUCLEOTIDE SEQUENCE</scope>
    <source>
        <strain evidence="4">R4</strain>
    </source>
</reference>
<evidence type="ECO:0000313" key="5">
    <source>
        <dbReference type="Proteomes" id="UP001285354"/>
    </source>
</evidence>
<protein>
    <submittedName>
        <fullName evidence="4">Uncharacterized protein</fullName>
    </submittedName>
</protein>
<dbReference type="SUPFAM" id="SSF48371">
    <property type="entry name" value="ARM repeat"/>
    <property type="match status" value="2"/>
</dbReference>
<name>A0AAD9SWM6_9HELO</name>
<dbReference type="InterPro" id="IPR016024">
    <property type="entry name" value="ARM-type_fold"/>
</dbReference>
<feature type="domain" description="U3 small nucleolar RNA-associated protein 20 N-terminal" evidence="2">
    <location>
        <begin position="891"/>
        <end position="1492"/>
    </location>
</feature>
<dbReference type="InterPro" id="IPR011989">
    <property type="entry name" value="ARM-like"/>
</dbReference>
<dbReference type="GO" id="GO:0032040">
    <property type="term" value="C:small-subunit processome"/>
    <property type="evidence" value="ECO:0007669"/>
    <property type="project" value="TreeGrafter"/>
</dbReference>
<gene>
    <name evidence="4" type="ORF">QTJ16_006699</name>
</gene>
<dbReference type="Gene3D" id="1.25.10.10">
    <property type="entry name" value="Leucine-rich Repeat Variant"/>
    <property type="match status" value="1"/>
</dbReference>
<evidence type="ECO:0000313" key="4">
    <source>
        <dbReference type="EMBL" id="KAK2624065.1"/>
    </source>
</evidence>
<feature type="compositionally biased region" description="Basic and acidic residues" evidence="1">
    <location>
        <begin position="2632"/>
        <end position="2645"/>
    </location>
</feature>
<dbReference type="Pfam" id="PF07539">
    <property type="entry name" value="UTP20_N"/>
    <property type="match status" value="1"/>
</dbReference>
<dbReference type="Proteomes" id="UP001285354">
    <property type="component" value="Unassembled WGS sequence"/>
</dbReference>
<evidence type="ECO:0000256" key="1">
    <source>
        <dbReference type="SAM" id="MobiDB-lite"/>
    </source>
</evidence>
<feature type="compositionally biased region" description="Basic residues" evidence="1">
    <location>
        <begin position="2620"/>
        <end position="2631"/>
    </location>
</feature>
<keyword evidence="5" id="KW-1185">Reference proteome</keyword>
<dbReference type="EMBL" id="JAUBYV010000011">
    <property type="protein sequence ID" value="KAK2624065.1"/>
    <property type="molecule type" value="Genomic_DNA"/>
</dbReference>
<dbReference type="InterPro" id="IPR011430">
    <property type="entry name" value="UTP20_N"/>
</dbReference>
<dbReference type="GO" id="GO:0030686">
    <property type="term" value="C:90S preribosome"/>
    <property type="evidence" value="ECO:0007669"/>
    <property type="project" value="TreeGrafter"/>
</dbReference>
<accession>A0AAD9SWM6</accession>